<dbReference type="PROSITE" id="PS51470">
    <property type="entry name" value="FG_GAP"/>
    <property type="match status" value="1"/>
</dbReference>
<protein>
    <submittedName>
        <fullName evidence="6">Integrin subunit alpha 8</fullName>
    </submittedName>
</protein>
<evidence type="ECO:0000256" key="4">
    <source>
        <dbReference type="PROSITE-ProRule" id="PRU00803"/>
    </source>
</evidence>
<evidence type="ECO:0000256" key="2">
    <source>
        <dbReference type="ARBA" id="ARBA00022737"/>
    </source>
</evidence>
<organism evidence="6 7">
    <name type="scientific">Halocaridina rubra</name>
    <name type="common">Hawaiian red shrimp</name>
    <dbReference type="NCBI Taxonomy" id="373956"/>
    <lineage>
        <taxon>Eukaryota</taxon>
        <taxon>Metazoa</taxon>
        <taxon>Ecdysozoa</taxon>
        <taxon>Arthropoda</taxon>
        <taxon>Crustacea</taxon>
        <taxon>Multicrustacea</taxon>
        <taxon>Malacostraca</taxon>
        <taxon>Eumalacostraca</taxon>
        <taxon>Eucarida</taxon>
        <taxon>Decapoda</taxon>
        <taxon>Pleocyemata</taxon>
        <taxon>Caridea</taxon>
        <taxon>Atyoidea</taxon>
        <taxon>Atyidae</taxon>
        <taxon>Halocaridina</taxon>
    </lineage>
</organism>
<accession>A0AAN9FUG7</accession>
<proteinExistence type="inferred from homology"/>
<dbReference type="GO" id="GO:0007229">
    <property type="term" value="P:integrin-mediated signaling pathway"/>
    <property type="evidence" value="ECO:0007669"/>
    <property type="project" value="UniProtKB-KW"/>
</dbReference>
<dbReference type="PANTHER" id="PTHR23220">
    <property type="entry name" value="INTEGRIN ALPHA"/>
    <property type="match status" value="1"/>
</dbReference>
<comment type="caution">
    <text evidence="6">The sequence shown here is derived from an EMBL/GenBank/DDBJ whole genome shotgun (WGS) entry which is preliminary data.</text>
</comment>
<keyword evidence="5 6" id="KW-0401">Integrin</keyword>
<keyword evidence="2" id="KW-0677">Repeat</keyword>
<comment type="subcellular location">
    <subcellularLocation>
        <location evidence="5">Membrane</location>
        <topology evidence="5">Single-pass type I membrane protein</topology>
    </subcellularLocation>
</comment>
<evidence type="ECO:0000313" key="7">
    <source>
        <dbReference type="Proteomes" id="UP001381693"/>
    </source>
</evidence>
<sequence>MAGRYEGHPTLIPQLWSLCVLPETWTNRATLKVIKEIDNFYIFQIGMPCPETKDYQERGRGFVLAAGKGQDSPLLTFLEQVRGTQKSQIPIGHCALLSKSNQVCLKPNVTDETEYLHSSPSSLLLSVLPQGSPLDPRICRCPHAVVWLGHLKPQEVLLAWANSKEKVPSPFCKSPLLTLPMNSMGKTKLLHLEIKQGCFGSLPPDFLSWFSHQPFHRPLLCAPARQQEHIQDGKAVLITCPAIIDESSHAHVLRYDLTPPSGPQREDITGGCLNNLYSGWGMASMDVDHMALTCGREGMVSTEWNYLVLPLWLDPFDPIHGTESATPKAQRQNSGAKKHLSLIREADFQMNFETLLEGNASKMGEMTGFSIAACDVNGDGLDEVIVGIPFGRVEQNSGWKEMGSVIVKGMGEPKTIFGYSEYSRFGSSVACVGDLNKDNFTDIAVGAPEHPEGGALFLYFGSKNGLIEEPSQVDV</sequence>
<dbReference type="InterPro" id="IPR013517">
    <property type="entry name" value="FG-GAP"/>
</dbReference>
<dbReference type="Pfam" id="PF01839">
    <property type="entry name" value="FG-GAP"/>
    <property type="match status" value="2"/>
</dbReference>
<dbReference type="Proteomes" id="UP001381693">
    <property type="component" value="Unassembled WGS sequence"/>
</dbReference>
<evidence type="ECO:0000256" key="1">
    <source>
        <dbReference type="ARBA" id="ARBA00022729"/>
    </source>
</evidence>
<dbReference type="GO" id="GO:0098609">
    <property type="term" value="P:cell-cell adhesion"/>
    <property type="evidence" value="ECO:0007669"/>
    <property type="project" value="TreeGrafter"/>
</dbReference>
<keyword evidence="5" id="KW-0130">Cell adhesion</keyword>
<dbReference type="AlphaFoldDB" id="A0AAN9FUG7"/>
<keyword evidence="7" id="KW-1185">Reference proteome</keyword>
<dbReference type="EMBL" id="JAXCGZ010000064">
    <property type="protein sequence ID" value="KAK7086853.1"/>
    <property type="molecule type" value="Genomic_DNA"/>
</dbReference>
<dbReference type="GO" id="GO:0033627">
    <property type="term" value="P:cell adhesion mediated by integrin"/>
    <property type="evidence" value="ECO:0007669"/>
    <property type="project" value="TreeGrafter"/>
</dbReference>
<dbReference type="PANTHER" id="PTHR23220:SF122">
    <property type="entry name" value="INTEGRIN ALPHA-PS1"/>
    <property type="match status" value="1"/>
</dbReference>
<dbReference type="SMART" id="SM00191">
    <property type="entry name" value="Int_alpha"/>
    <property type="match status" value="2"/>
</dbReference>
<dbReference type="InterPro" id="IPR000413">
    <property type="entry name" value="Integrin_alpha"/>
</dbReference>
<dbReference type="SUPFAM" id="SSF69318">
    <property type="entry name" value="Integrin alpha N-terminal domain"/>
    <property type="match status" value="1"/>
</dbReference>
<feature type="repeat" description="FG-GAP" evidence="4">
    <location>
        <begin position="411"/>
        <end position="468"/>
    </location>
</feature>
<name>A0AAN9FUG7_HALRR</name>
<dbReference type="GO" id="GO:0007160">
    <property type="term" value="P:cell-matrix adhesion"/>
    <property type="evidence" value="ECO:0007669"/>
    <property type="project" value="TreeGrafter"/>
</dbReference>
<keyword evidence="1" id="KW-0732">Signal</keyword>
<reference evidence="6 7" key="1">
    <citation type="submission" date="2023-11" db="EMBL/GenBank/DDBJ databases">
        <title>Halocaridina rubra genome assembly.</title>
        <authorList>
            <person name="Smith C."/>
        </authorList>
    </citation>
    <scope>NUCLEOTIDE SEQUENCE [LARGE SCALE GENOMIC DNA]</scope>
    <source>
        <strain evidence="6">EP-1</strain>
        <tissue evidence="6">Whole</tissue>
    </source>
</reference>
<keyword evidence="3" id="KW-0325">Glycoprotein</keyword>
<evidence type="ECO:0000313" key="6">
    <source>
        <dbReference type="EMBL" id="KAK7086853.1"/>
    </source>
</evidence>
<dbReference type="GO" id="GO:0009897">
    <property type="term" value="C:external side of plasma membrane"/>
    <property type="evidence" value="ECO:0007669"/>
    <property type="project" value="TreeGrafter"/>
</dbReference>
<evidence type="ECO:0000256" key="5">
    <source>
        <dbReference type="RuleBase" id="RU003762"/>
    </source>
</evidence>
<dbReference type="PRINTS" id="PR01185">
    <property type="entry name" value="INTEGRINA"/>
</dbReference>
<dbReference type="GO" id="GO:0008305">
    <property type="term" value="C:integrin complex"/>
    <property type="evidence" value="ECO:0007669"/>
    <property type="project" value="InterPro"/>
</dbReference>
<dbReference type="InterPro" id="IPR028994">
    <property type="entry name" value="Integrin_alpha_N"/>
</dbReference>
<dbReference type="Gene3D" id="2.130.10.130">
    <property type="entry name" value="Integrin alpha, N-terminal"/>
    <property type="match status" value="1"/>
</dbReference>
<dbReference type="InterPro" id="IPR013519">
    <property type="entry name" value="Int_alpha_beta-p"/>
</dbReference>
<dbReference type="GO" id="GO:0005178">
    <property type="term" value="F:integrin binding"/>
    <property type="evidence" value="ECO:0007669"/>
    <property type="project" value="TreeGrafter"/>
</dbReference>
<evidence type="ECO:0000256" key="3">
    <source>
        <dbReference type="ARBA" id="ARBA00023180"/>
    </source>
</evidence>
<keyword evidence="5" id="KW-0675">Receptor</keyword>
<comment type="similarity">
    <text evidence="5">Belongs to the integrin alpha chain family.</text>
</comment>
<gene>
    <name evidence="6" type="primary">ITGA8</name>
    <name evidence="6" type="ORF">SK128_027211</name>
</gene>